<dbReference type="EMBL" id="KE504133">
    <property type="protein sequence ID" value="EPT02725.1"/>
    <property type="molecule type" value="Genomic_DNA"/>
</dbReference>
<evidence type="ECO:0000256" key="3">
    <source>
        <dbReference type="PROSITE-ProRule" id="PRU00708"/>
    </source>
</evidence>
<dbReference type="Pfam" id="PF12854">
    <property type="entry name" value="PPR_1"/>
    <property type="match status" value="1"/>
</dbReference>
<feature type="repeat" description="PPR" evidence="3">
    <location>
        <begin position="361"/>
        <end position="395"/>
    </location>
</feature>
<organism evidence="5 6">
    <name type="scientific">Fomitopsis schrenkii</name>
    <name type="common">Brown rot fungus</name>
    <dbReference type="NCBI Taxonomy" id="2126942"/>
    <lineage>
        <taxon>Eukaryota</taxon>
        <taxon>Fungi</taxon>
        <taxon>Dikarya</taxon>
        <taxon>Basidiomycota</taxon>
        <taxon>Agaricomycotina</taxon>
        <taxon>Agaricomycetes</taxon>
        <taxon>Polyporales</taxon>
        <taxon>Fomitopsis</taxon>
    </lineage>
</organism>
<feature type="repeat" description="TPR" evidence="2">
    <location>
        <begin position="362"/>
        <end position="395"/>
    </location>
</feature>
<evidence type="ECO:0008006" key="7">
    <source>
        <dbReference type="Google" id="ProtNLM"/>
    </source>
</evidence>
<proteinExistence type="predicted"/>
<dbReference type="Gene3D" id="1.25.40.10">
    <property type="entry name" value="Tetratricopeptide repeat domain"/>
    <property type="match status" value="2"/>
</dbReference>
<reference evidence="5 6" key="1">
    <citation type="journal article" date="2012" name="Science">
        <title>The Paleozoic origin of enzymatic lignin decomposition reconstructed from 31 fungal genomes.</title>
        <authorList>
            <person name="Floudas D."/>
            <person name="Binder M."/>
            <person name="Riley R."/>
            <person name="Barry K."/>
            <person name="Blanchette R.A."/>
            <person name="Henrissat B."/>
            <person name="Martinez A.T."/>
            <person name="Otillar R."/>
            <person name="Spatafora J.W."/>
            <person name="Yadav J.S."/>
            <person name="Aerts A."/>
            <person name="Benoit I."/>
            <person name="Boyd A."/>
            <person name="Carlson A."/>
            <person name="Copeland A."/>
            <person name="Coutinho P.M."/>
            <person name="de Vries R.P."/>
            <person name="Ferreira P."/>
            <person name="Findley K."/>
            <person name="Foster B."/>
            <person name="Gaskell J."/>
            <person name="Glotzer D."/>
            <person name="Gorecki P."/>
            <person name="Heitman J."/>
            <person name="Hesse C."/>
            <person name="Hori C."/>
            <person name="Igarashi K."/>
            <person name="Jurgens J.A."/>
            <person name="Kallen N."/>
            <person name="Kersten P."/>
            <person name="Kohler A."/>
            <person name="Kuees U."/>
            <person name="Kumar T.K.A."/>
            <person name="Kuo A."/>
            <person name="LaButti K."/>
            <person name="Larrondo L.F."/>
            <person name="Lindquist E."/>
            <person name="Ling A."/>
            <person name="Lombard V."/>
            <person name="Lucas S."/>
            <person name="Lundell T."/>
            <person name="Martin R."/>
            <person name="McLaughlin D.J."/>
            <person name="Morgenstern I."/>
            <person name="Morin E."/>
            <person name="Murat C."/>
            <person name="Nagy L.G."/>
            <person name="Nolan M."/>
            <person name="Ohm R.A."/>
            <person name="Patyshakuliyeva A."/>
            <person name="Rokas A."/>
            <person name="Ruiz-Duenas F.J."/>
            <person name="Sabat G."/>
            <person name="Salamov A."/>
            <person name="Samejima M."/>
            <person name="Schmutz J."/>
            <person name="Slot J.C."/>
            <person name="St John F."/>
            <person name="Stenlid J."/>
            <person name="Sun H."/>
            <person name="Sun S."/>
            <person name="Syed K."/>
            <person name="Tsang A."/>
            <person name="Wiebenga A."/>
            <person name="Young D."/>
            <person name="Pisabarro A."/>
            <person name="Eastwood D.C."/>
            <person name="Martin F."/>
            <person name="Cullen D."/>
            <person name="Grigoriev I.V."/>
            <person name="Hibbett D.S."/>
        </authorList>
    </citation>
    <scope>NUCLEOTIDE SEQUENCE</scope>
    <source>
        <strain evidence="6">FP-58527</strain>
    </source>
</reference>
<evidence type="ECO:0000256" key="1">
    <source>
        <dbReference type="ARBA" id="ARBA00022737"/>
    </source>
</evidence>
<dbReference type="InParanoid" id="S8FWW7"/>
<dbReference type="InterPro" id="IPR019734">
    <property type="entry name" value="TPR_rpt"/>
</dbReference>
<protein>
    <recommendedName>
        <fullName evidence="7">Pentacotripeptide-repeat region of PRORP domain-containing protein</fullName>
    </recommendedName>
</protein>
<dbReference type="PANTHER" id="PTHR47942">
    <property type="entry name" value="TETRATRICOPEPTIDE REPEAT (TPR)-LIKE SUPERFAMILY PROTEIN-RELATED"/>
    <property type="match status" value="1"/>
</dbReference>
<sequence length="523" mass="59304">MSPVSPEVDEPARRMVPRLAFATPRSSQAHKSRPTSVALREGKAEAAQGVLSPAFARDVSDSLPDASTTMDMFVDRQSQAEATQEPSQEELETIMDTTAEVEQAWEAYQRLSTMPLAVGSSLVRYYARLHRLARLLSKVKPRTRTLFLQLLSVLSTLHKSGGNMHTWEWNLLIDCAGKAWRKTRPEDFRAALDIYRDMLWSKAPGSTSSRVSFLLPEKRKASAVQPDIITYTTLLNIAGRTLQHSILRHARGMLEASGIPPNRITYLALIRYYSRQNDLTGVRAILSKIREQGMELGRDGMNACVWAYARAGRIDVASLLYRVVRHSFIPEDEAGEYEVQVAIRQLSFTEGLEIPASIKPDAVTYYTLIQCYAYHGDLARALEVFREMMTVDEELHVPDQIPRDGEPARTDESPSLPAFRALFLGFARHGCKNDHLLKHAGPLTRRLADHGWTLENLQQLFDAFMRLPHDARPSERTIFWILSAFDVLSGHDDSKLRCVWEKLTGRFGDFQGGRLDRYRERIY</sequence>
<feature type="non-terminal residue" evidence="5">
    <location>
        <position position="523"/>
    </location>
</feature>
<dbReference type="InterPro" id="IPR051222">
    <property type="entry name" value="PPR/CCM1_RNA-binding"/>
</dbReference>
<dbReference type="PANTHER" id="PTHR47942:SF63">
    <property type="entry name" value="PENTATRICOPEPTIDE REPEAT-CONTAINING PROTEIN"/>
    <property type="match status" value="1"/>
</dbReference>
<dbReference type="Proteomes" id="UP000015241">
    <property type="component" value="Unassembled WGS sequence"/>
</dbReference>
<evidence type="ECO:0000313" key="6">
    <source>
        <dbReference type="Proteomes" id="UP000015241"/>
    </source>
</evidence>
<feature type="region of interest" description="Disordered" evidence="4">
    <location>
        <begin position="1"/>
        <end position="44"/>
    </location>
</feature>
<accession>S8FWW7</accession>
<dbReference type="STRING" id="743788.S8FWW7"/>
<dbReference type="HOGENOM" id="CLU_027583_0_0_1"/>
<dbReference type="PROSITE" id="PS50005">
    <property type="entry name" value="TPR"/>
    <property type="match status" value="1"/>
</dbReference>
<dbReference type="Pfam" id="PF13812">
    <property type="entry name" value="PPR_3"/>
    <property type="match status" value="1"/>
</dbReference>
<dbReference type="NCBIfam" id="TIGR00756">
    <property type="entry name" value="PPR"/>
    <property type="match status" value="1"/>
</dbReference>
<dbReference type="InterPro" id="IPR002885">
    <property type="entry name" value="PPR_rpt"/>
</dbReference>
<dbReference type="OrthoDB" id="1908178at2759"/>
<keyword evidence="1" id="KW-0677">Repeat</keyword>
<evidence type="ECO:0000256" key="2">
    <source>
        <dbReference type="PROSITE-ProRule" id="PRU00339"/>
    </source>
</evidence>
<evidence type="ECO:0000313" key="5">
    <source>
        <dbReference type="EMBL" id="EPT02725.1"/>
    </source>
</evidence>
<name>S8FWW7_FOMSC</name>
<feature type="repeat" description="PPR" evidence="3">
    <location>
        <begin position="262"/>
        <end position="296"/>
    </location>
</feature>
<evidence type="ECO:0000256" key="4">
    <source>
        <dbReference type="SAM" id="MobiDB-lite"/>
    </source>
</evidence>
<dbReference type="InterPro" id="IPR011990">
    <property type="entry name" value="TPR-like_helical_dom_sf"/>
</dbReference>
<dbReference type="AlphaFoldDB" id="S8FWW7"/>
<gene>
    <name evidence="5" type="ORF">FOMPIDRAFT_1143135</name>
</gene>
<keyword evidence="6" id="KW-1185">Reference proteome</keyword>
<dbReference type="eggNOG" id="KOG4197">
    <property type="taxonomic scope" value="Eukaryota"/>
</dbReference>
<dbReference type="PROSITE" id="PS51375">
    <property type="entry name" value="PPR"/>
    <property type="match status" value="2"/>
</dbReference>
<keyword evidence="2" id="KW-0802">TPR repeat</keyword>